<proteinExistence type="predicted"/>
<dbReference type="EMBL" id="CP030239">
    <property type="protein sequence ID" value="AWX94007.1"/>
    <property type="molecule type" value="Genomic_DNA"/>
</dbReference>
<accession>A0ABM6WU29</accession>
<name>A0ABM6WU29_9RHOB</name>
<keyword evidence="2" id="KW-1185">Reference proteome</keyword>
<evidence type="ECO:0000313" key="2">
    <source>
        <dbReference type="Proteomes" id="UP000249922"/>
    </source>
</evidence>
<dbReference type="Proteomes" id="UP000249922">
    <property type="component" value="Chromosome"/>
</dbReference>
<reference evidence="1 2" key="1">
    <citation type="submission" date="2018-06" db="EMBL/GenBank/DDBJ databases">
        <title>Complete genome sequence of Paracoccus mutanolyticus strain RSP-02 isolated from cellulosic waste.</title>
        <authorList>
            <person name="Amrutha R.N."/>
            <person name="Shrivastav A."/>
            <person name="Buddana S.K."/>
            <person name="Deshpande U."/>
            <person name="Prakasham R.S."/>
        </authorList>
    </citation>
    <scope>NUCLEOTIDE SEQUENCE [LARGE SCALE GENOMIC DNA]</scope>
    <source>
        <strain evidence="1 2">RSP-02</strain>
    </source>
</reference>
<protein>
    <submittedName>
        <fullName evidence="1">Uncharacterized protein</fullName>
    </submittedName>
</protein>
<sequence>MDDGQQYTVRVKWKNRRDWMDKAGTITAIANPDPPDPPTGLTATATGGTVALDWINAPARFYRTQLYRGTTTTLRRRR</sequence>
<organism evidence="1 2">
    <name type="scientific">Paracoccus mutanolyticus</name>
    <dbReference type="NCBI Taxonomy" id="1499308"/>
    <lineage>
        <taxon>Bacteria</taxon>
        <taxon>Pseudomonadati</taxon>
        <taxon>Pseudomonadota</taxon>
        <taxon>Alphaproteobacteria</taxon>
        <taxon>Rhodobacterales</taxon>
        <taxon>Paracoccaceae</taxon>
        <taxon>Paracoccus</taxon>
    </lineage>
</organism>
<gene>
    <name evidence="1" type="ORF">DPM13_16445</name>
</gene>
<evidence type="ECO:0000313" key="1">
    <source>
        <dbReference type="EMBL" id="AWX94007.1"/>
    </source>
</evidence>